<name>A0A0G2I9Q1_9EURO</name>
<proteinExistence type="predicted"/>
<dbReference type="EMBL" id="LCZI01000373">
    <property type="protein sequence ID" value="KKZ66965.1"/>
    <property type="molecule type" value="Genomic_DNA"/>
</dbReference>
<evidence type="ECO:0000313" key="2">
    <source>
        <dbReference type="Proteomes" id="UP000034164"/>
    </source>
</evidence>
<reference evidence="2" key="1">
    <citation type="journal article" date="2015" name="PLoS Genet.">
        <title>The dynamic genome and transcriptome of the human fungal pathogen Blastomyces and close relative Emmonsia.</title>
        <authorList>
            <person name="Munoz J.F."/>
            <person name="Gauthier G.M."/>
            <person name="Desjardins C.A."/>
            <person name="Gallo J.E."/>
            <person name="Holder J."/>
            <person name="Sullivan T.D."/>
            <person name="Marty A.J."/>
            <person name="Carmen J.C."/>
            <person name="Chen Z."/>
            <person name="Ding L."/>
            <person name="Gujja S."/>
            <person name="Magrini V."/>
            <person name="Misas E."/>
            <person name="Mitreva M."/>
            <person name="Priest M."/>
            <person name="Saif S."/>
            <person name="Whiston E.A."/>
            <person name="Young S."/>
            <person name="Zeng Q."/>
            <person name="Goldman W.E."/>
            <person name="Mardis E.R."/>
            <person name="Taylor J.W."/>
            <person name="McEwen J.G."/>
            <person name="Clay O.K."/>
            <person name="Klein B.S."/>
            <person name="Cuomo C.A."/>
        </authorList>
    </citation>
    <scope>NUCLEOTIDE SEQUENCE [LARGE SCALE GENOMIC DNA]</scope>
    <source>
        <strain evidence="2">UAMH 3008</strain>
    </source>
</reference>
<evidence type="ECO:0000313" key="1">
    <source>
        <dbReference type="EMBL" id="KKZ66965.1"/>
    </source>
</evidence>
<dbReference type="VEuPathDB" id="FungiDB:EMCG_07357"/>
<dbReference type="Proteomes" id="UP000034164">
    <property type="component" value="Unassembled WGS sequence"/>
</dbReference>
<dbReference type="AlphaFoldDB" id="A0A0G2I9Q1"/>
<gene>
    <name evidence="1" type="ORF">EMCG_07357</name>
</gene>
<accession>A0A0G2I9Q1</accession>
<organism evidence="1 2">
    <name type="scientific">[Emmonsia] crescens</name>
    <dbReference type="NCBI Taxonomy" id="73230"/>
    <lineage>
        <taxon>Eukaryota</taxon>
        <taxon>Fungi</taxon>
        <taxon>Dikarya</taxon>
        <taxon>Ascomycota</taxon>
        <taxon>Pezizomycotina</taxon>
        <taxon>Eurotiomycetes</taxon>
        <taxon>Eurotiomycetidae</taxon>
        <taxon>Onygenales</taxon>
        <taxon>Ajellomycetaceae</taxon>
        <taxon>Emergomyces</taxon>
    </lineage>
</organism>
<comment type="caution">
    <text evidence="1">The sequence shown here is derived from an EMBL/GenBank/DDBJ whole genome shotgun (WGS) entry which is preliminary data.</text>
</comment>
<sequence length="101" mass="11372">MSAWCPEDQLKARDATVDYLTSNFQIEHNARSYFDFCNQLSIGFKLASVDKSKLGFILLHKGPILIETAHGNINKLWPSTRDPQLSPNFNHQPLTANLLAS</sequence>
<protein>
    <submittedName>
        <fullName evidence="1">Uncharacterized protein</fullName>
    </submittedName>
</protein>